<gene>
    <name evidence="1" type="ORF">FE840_008135</name>
</gene>
<keyword evidence="2" id="KW-1185">Reference proteome</keyword>
<accession>A0ABX6QLT3</accession>
<proteinExistence type="predicted"/>
<dbReference type="Proteomes" id="UP000308530">
    <property type="component" value="Chromosome"/>
</dbReference>
<dbReference type="RefSeq" id="WP_138285354.1">
    <property type="nucleotide sequence ID" value="NZ_CP058350.1"/>
</dbReference>
<evidence type="ECO:0000313" key="2">
    <source>
        <dbReference type="Proteomes" id="UP000308530"/>
    </source>
</evidence>
<sequence length="151" mass="16343">MFKIADATLAASFDAVMRQDDIGHGSPSDSMCMSEAWTGDLSNGLLCLGERARIMHGLDTSECGLLSMMRSYDAGDRGSILKLFEQAATRPSHFCYSTTIIGDSNLRRPVFCIGQSNGFDQNEGGKMHGVFIFPNFQCNTNGTTFGSSMTS</sequence>
<dbReference type="EMBL" id="CP058350">
    <property type="protein sequence ID" value="QLF69514.1"/>
    <property type="molecule type" value="Genomic_DNA"/>
</dbReference>
<protein>
    <submittedName>
        <fullName evidence="1">Uncharacterized protein</fullName>
    </submittedName>
</protein>
<evidence type="ECO:0000313" key="1">
    <source>
        <dbReference type="EMBL" id="QLF69514.1"/>
    </source>
</evidence>
<organism evidence="1 2">
    <name type="scientific">Peteryoungia desertarenae</name>
    <dbReference type="NCBI Taxonomy" id="1813451"/>
    <lineage>
        <taxon>Bacteria</taxon>
        <taxon>Pseudomonadati</taxon>
        <taxon>Pseudomonadota</taxon>
        <taxon>Alphaproteobacteria</taxon>
        <taxon>Hyphomicrobiales</taxon>
        <taxon>Rhizobiaceae</taxon>
        <taxon>Peteryoungia</taxon>
    </lineage>
</organism>
<name>A0ABX6QLT3_9HYPH</name>
<reference evidence="1 2" key="1">
    <citation type="submission" date="2020-06" db="EMBL/GenBank/DDBJ databases">
        <title>Genome sequence of Rhizobium sp strain ADMK78.</title>
        <authorList>
            <person name="Rahi P."/>
        </authorList>
    </citation>
    <scope>NUCLEOTIDE SEQUENCE [LARGE SCALE GENOMIC DNA]</scope>
    <source>
        <strain evidence="1 2">ADMK78</strain>
    </source>
</reference>